<protein>
    <submittedName>
        <fullName evidence="1">Uncharacterized protein</fullName>
    </submittedName>
</protein>
<name>A0ABX0UZV1_9HYPH</name>
<evidence type="ECO:0000313" key="2">
    <source>
        <dbReference type="Proteomes" id="UP001429580"/>
    </source>
</evidence>
<dbReference type="RefSeq" id="WP_208394204.1">
    <property type="nucleotide sequence ID" value="NZ_JAASQI010000005.1"/>
</dbReference>
<dbReference type="Proteomes" id="UP001429580">
    <property type="component" value="Unassembled WGS sequence"/>
</dbReference>
<sequence>MSAGRNAAPFAFSDAVNRQRDRRVAARVAWRFSGFWSAAHAQWKKGSDRLFRLRDLRPRPAQPDARPELAGAEKTYPRVFQHADKLLLRRAVEHVALPLEAANRAAGNARPFGETILRPIEKPACRTALFRQQAFCACS</sequence>
<evidence type="ECO:0000313" key="1">
    <source>
        <dbReference type="EMBL" id="NIJ58489.1"/>
    </source>
</evidence>
<accession>A0ABX0UZV1</accession>
<comment type="caution">
    <text evidence="1">The sequence shown here is derived from an EMBL/GenBank/DDBJ whole genome shotgun (WGS) entry which is preliminary data.</text>
</comment>
<proteinExistence type="predicted"/>
<dbReference type="EMBL" id="JAASQI010000005">
    <property type="protein sequence ID" value="NIJ58489.1"/>
    <property type="molecule type" value="Genomic_DNA"/>
</dbReference>
<keyword evidence="2" id="KW-1185">Reference proteome</keyword>
<organism evidence="1 2">
    <name type="scientific">Pseudochelatococcus lubricantis</name>
    <dbReference type="NCBI Taxonomy" id="1538102"/>
    <lineage>
        <taxon>Bacteria</taxon>
        <taxon>Pseudomonadati</taxon>
        <taxon>Pseudomonadota</taxon>
        <taxon>Alphaproteobacteria</taxon>
        <taxon>Hyphomicrobiales</taxon>
        <taxon>Chelatococcaceae</taxon>
        <taxon>Pseudochelatococcus</taxon>
    </lineage>
</organism>
<reference evidence="1 2" key="1">
    <citation type="submission" date="2020-03" db="EMBL/GenBank/DDBJ databases">
        <title>Genomic Encyclopedia of Type Strains, Phase IV (KMG-IV): sequencing the most valuable type-strain genomes for metagenomic binning, comparative biology and taxonomic classification.</title>
        <authorList>
            <person name="Goeker M."/>
        </authorList>
    </citation>
    <scope>NUCLEOTIDE SEQUENCE [LARGE SCALE GENOMIC DNA]</scope>
    <source>
        <strain evidence="1 2">DSM 103870</strain>
    </source>
</reference>
<gene>
    <name evidence="1" type="ORF">FHS82_002337</name>
</gene>